<evidence type="ECO:0000313" key="4">
    <source>
        <dbReference type="EMBL" id="CAD6204423.1"/>
    </source>
</evidence>
<accession>A0A811MBH5</accession>
<dbReference type="EMBL" id="CAJGYO010000001">
    <property type="protein sequence ID" value="CAD6204423.1"/>
    <property type="molecule type" value="Genomic_DNA"/>
</dbReference>
<dbReference type="InterPro" id="IPR038937">
    <property type="entry name" value="RopGEF"/>
</dbReference>
<protein>
    <recommendedName>
        <fullName evidence="3">PRONE domain-containing protein</fullName>
    </recommendedName>
</protein>
<dbReference type="InterPro" id="IPR005512">
    <property type="entry name" value="PRONE_dom"/>
</dbReference>
<dbReference type="PROSITE" id="PS51334">
    <property type="entry name" value="PRONE"/>
    <property type="match status" value="1"/>
</dbReference>
<evidence type="ECO:0000256" key="1">
    <source>
        <dbReference type="ARBA" id="ARBA00022658"/>
    </source>
</evidence>
<dbReference type="Proteomes" id="UP000604825">
    <property type="component" value="Unassembled WGS sequence"/>
</dbReference>
<dbReference type="Gene3D" id="1.20.58.2010">
    <property type="entry name" value="PRONE domain, subdomain 1"/>
    <property type="match status" value="1"/>
</dbReference>
<organism evidence="4 5">
    <name type="scientific">Miscanthus lutarioriparius</name>
    <dbReference type="NCBI Taxonomy" id="422564"/>
    <lineage>
        <taxon>Eukaryota</taxon>
        <taxon>Viridiplantae</taxon>
        <taxon>Streptophyta</taxon>
        <taxon>Embryophyta</taxon>
        <taxon>Tracheophyta</taxon>
        <taxon>Spermatophyta</taxon>
        <taxon>Magnoliopsida</taxon>
        <taxon>Liliopsida</taxon>
        <taxon>Poales</taxon>
        <taxon>Poaceae</taxon>
        <taxon>PACMAD clade</taxon>
        <taxon>Panicoideae</taxon>
        <taxon>Andropogonodae</taxon>
        <taxon>Andropogoneae</taxon>
        <taxon>Saccharinae</taxon>
        <taxon>Miscanthus</taxon>
    </lineage>
</organism>
<dbReference type="PANTHER" id="PTHR33101">
    <property type="entry name" value="ROP GUANINE NUCLEOTIDE EXCHANGE FACTOR 1"/>
    <property type="match status" value="1"/>
</dbReference>
<keyword evidence="5" id="KW-1185">Reference proteome</keyword>
<evidence type="ECO:0000256" key="2">
    <source>
        <dbReference type="PROSITE-ProRule" id="PRU00663"/>
    </source>
</evidence>
<comment type="caution">
    <text evidence="4">The sequence shown here is derived from an EMBL/GenBank/DDBJ whole genome shotgun (WGS) entry which is preliminary data.</text>
</comment>
<dbReference type="AlphaFoldDB" id="A0A811MBH5"/>
<name>A0A811MBH5_9POAL</name>
<gene>
    <name evidence="4" type="ORF">NCGR_LOCUS2417</name>
</gene>
<feature type="domain" description="PRONE" evidence="3">
    <location>
        <begin position="1"/>
        <end position="222"/>
    </location>
</feature>
<proteinExistence type="predicted"/>
<dbReference type="Pfam" id="PF03759">
    <property type="entry name" value="PRONE"/>
    <property type="match status" value="2"/>
</dbReference>
<dbReference type="GO" id="GO:0005085">
    <property type="term" value="F:guanyl-nucleotide exchange factor activity"/>
    <property type="evidence" value="ECO:0007669"/>
    <property type="project" value="UniProtKB-UniRule"/>
</dbReference>
<reference evidence="4" key="1">
    <citation type="submission" date="2020-10" db="EMBL/GenBank/DDBJ databases">
        <authorList>
            <person name="Han B."/>
            <person name="Lu T."/>
            <person name="Zhao Q."/>
            <person name="Huang X."/>
            <person name="Zhao Y."/>
        </authorList>
    </citation>
    <scope>NUCLEOTIDE SEQUENCE</scope>
</reference>
<keyword evidence="1 2" id="KW-0344">Guanine-nucleotide releasing factor</keyword>
<sequence>MEPRLGTFRVLGFWHASSSISTIVTCPWIGFNFAATVFGGCHKLEPLPAGKKAMWTREMDCLLSVCDYIVEFYPSTQTLPDGTKVEVMATRPRSDIYINLPALEKLDAMLISAMMIRSCATDGAGHSGQLPEGGVLARKDLQQRRDCANQIHKAAVAINSGVLGDMEVPESFTAVLPKDVGQAILESYSRVLESLAFNIFSWIDDVLFVDRSIRKLNDNLKP</sequence>
<dbReference type="OrthoDB" id="1053009at2759"/>
<dbReference type="PANTHER" id="PTHR33101:SF47">
    <property type="entry name" value="ROP GUANINE NUCLEOTIDE EXCHANGE FACTOR 2-RELATED"/>
    <property type="match status" value="1"/>
</dbReference>
<evidence type="ECO:0000259" key="3">
    <source>
        <dbReference type="PROSITE" id="PS51334"/>
    </source>
</evidence>
<evidence type="ECO:0000313" key="5">
    <source>
        <dbReference type="Proteomes" id="UP000604825"/>
    </source>
</evidence>